<evidence type="ECO:0000313" key="1">
    <source>
        <dbReference type="EMBL" id="ALB29767.1"/>
    </source>
</evidence>
<reference evidence="1 2" key="1">
    <citation type="submission" date="2015-08" db="EMBL/GenBank/DDBJ databases">
        <title>Genomic sequence of Lactobacillus heilongjiangensis DSM 28069, isolated from Chinese traditional pickle.</title>
        <authorList>
            <person name="Jiang X."/>
            <person name="Zheng B."/>
            <person name="Cheng H."/>
        </authorList>
    </citation>
    <scope>NUCLEOTIDE SEQUENCE [LARGE SCALE GENOMIC DNA]</scope>
    <source>
        <strain evidence="1 2">DSM 28069</strain>
    </source>
</reference>
<gene>
    <name evidence="1" type="ORF">JP39_10620</name>
</gene>
<evidence type="ECO:0000313" key="2">
    <source>
        <dbReference type="Proteomes" id="UP000061546"/>
    </source>
</evidence>
<organism evidence="1 2">
    <name type="scientific">Companilactobacillus heilongjiangensis</name>
    <dbReference type="NCBI Taxonomy" id="1074467"/>
    <lineage>
        <taxon>Bacteria</taxon>
        <taxon>Bacillati</taxon>
        <taxon>Bacillota</taxon>
        <taxon>Bacilli</taxon>
        <taxon>Lactobacillales</taxon>
        <taxon>Lactobacillaceae</taxon>
        <taxon>Companilactobacillus</taxon>
    </lineage>
</organism>
<dbReference type="Proteomes" id="UP000061546">
    <property type="component" value="Chromosome"/>
</dbReference>
<sequence>MKFDKIKFVSAGFGPPSDMYWIDFDKKLMFVTNDFPKLLKPGKSQDISLSEEDILKLDRKLQRLHFENWNHEYNDNHILDGEQWEVEVYYHDGTEVNYYGSNAYPDNFDSLRRIFKPLENIYLY</sequence>
<accession>A0A0K2LEP5</accession>
<dbReference type="AlphaFoldDB" id="A0A0K2LEP5"/>
<name>A0A0K2LEP5_9LACO</name>
<dbReference type="OrthoDB" id="4979632at2"/>
<dbReference type="KEGG" id="lhi:JP39_10620"/>
<dbReference type="EMBL" id="CP012559">
    <property type="protein sequence ID" value="ALB29767.1"/>
    <property type="molecule type" value="Genomic_DNA"/>
</dbReference>
<keyword evidence="2" id="KW-1185">Reference proteome</keyword>
<dbReference type="RefSeq" id="WP_041500275.1">
    <property type="nucleotide sequence ID" value="NZ_BJDV01000003.1"/>
</dbReference>
<proteinExistence type="predicted"/>
<protein>
    <submittedName>
        <fullName evidence="1">Uncharacterized protein</fullName>
    </submittedName>
</protein>